<dbReference type="GO" id="GO:0003743">
    <property type="term" value="F:translation initiation factor activity"/>
    <property type="evidence" value="ECO:0007669"/>
    <property type="project" value="UniProtKB-KW"/>
</dbReference>
<dbReference type="OrthoDB" id="16538at2759"/>
<evidence type="ECO:0000256" key="1">
    <source>
        <dbReference type="ARBA" id="ARBA00022490"/>
    </source>
</evidence>
<dbReference type="GO" id="GO:0005852">
    <property type="term" value="C:eukaryotic translation initiation factor 3 complex"/>
    <property type="evidence" value="ECO:0007669"/>
    <property type="project" value="InterPro"/>
</dbReference>
<keyword evidence="6" id="KW-1185">Reference proteome</keyword>
<dbReference type="AlphaFoldDB" id="X6NWP1"/>
<evidence type="ECO:0000256" key="2">
    <source>
        <dbReference type="ARBA" id="ARBA00022540"/>
    </source>
</evidence>
<evidence type="ECO:0000256" key="4">
    <source>
        <dbReference type="ARBA" id="ARBA00022917"/>
    </source>
</evidence>
<proteinExistence type="predicted"/>
<dbReference type="GO" id="GO:0003723">
    <property type="term" value="F:RNA binding"/>
    <property type="evidence" value="ECO:0007669"/>
    <property type="project" value="UniProtKB-KW"/>
</dbReference>
<dbReference type="PANTHER" id="PTHR12399">
    <property type="entry name" value="EUKARYOTIC TRANSLATION INITIATION FACTOR 3 SUBUNIT 7"/>
    <property type="match status" value="1"/>
</dbReference>
<sequence length="195" mass="22675">QLQSLKKTNKSHPFTEFCPKEKKMASAAFVYRTIQVDDKTNNPSELLQVYALNQYDSGLSRTTNWNTVEFSRKAEAVLSEELNNNSYKCARWCTHADLTGIDKIKLGYVRRRKNGDNTFHDIVKVETRQLKELTRPLSLNPKSQWGMFNTFMRNFEELPDGRYIVIREPVKVIFFSFCIVKLDTVLYNVLSSFGL</sequence>
<evidence type="ECO:0000313" key="6">
    <source>
        <dbReference type="Proteomes" id="UP000023152"/>
    </source>
</evidence>
<feature type="non-terminal residue" evidence="5">
    <location>
        <position position="1"/>
    </location>
</feature>
<evidence type="ECO:0008006" key="7">
    <source>
        <dbReference type="Google" id="ProtNLM"/>
    </source>
</evidence>
<reference evidence="5 6" key="1">
    <citation type="journal article" date="2013" name="Curr. Biol.">
        <title>The Genome of the Foraminiferan Reticulomyxa filosa.</title>
        <authorList>
            <person name="Glockner G."/>
            <person name="Hulsmann N."/>
            <person name="Schleicher M."/>
            <person name="Noegel A.A."/>
            <person name="Eichinger L."/>
            <person name="Gallinger C."/>
            <person name="Pawlowski J."/>
            <person name="Sierra R."/>
            <person name="Euteneuer U."/>
            <person name="Pillet L."/>
            <person name="Moustafa A."/>
            <person name="Platzer M."/>
            <person name="Groth M."/>
            <person name="Szafranski K."/>
            <person name="Schliwa M."/>
        </authorList>
    </citation>
    <scope>NUCLEOTIDE SEQUENCE [LARGE SCALE GENOMIC DNA]</scope>
</reference>
<keyword evidence="4" id="KW-0648">Protein biosynthesis</keyword>
<keyword evidence="1" id="KW-0963">Cytoplasm</keyword>
<name>X6NWP1_RETFI</name>
<dbReference type="InterPro" id="IPR007783">
    <property type="entry name" value="eIF3d"/>
</dbReference>
<keyword evidence="2" id="KW-0396">Initiation factor</keyword>
<dbReference type="PANTHER" id="PTHR12399:SF0">
    <property type="entry name" value="EUKARYOTIC TRANSLATION INITIATION FACTOR 3 SUBUNIT D"/>
    <property type="match status" value="1"/>
</dbReference>
<gene>
    <name evidence="5" type="ORF">RFI_06871</name>
</gene>
<accession>X6NWP1</accession>
<dbReference type="EMBL" id="ASPP01005589">
    <property type="protein sequence ID" value="ETO30254.1"/>
    <property type="molecule type" value="Genomic_DNA"/>
</dbReference>
<comment type="caution">
    <text evidence="5">The sequence shown here is derived from an EMBL/GenBank/DDBJ whole genome shotgun (WGS) entry which is preliminary data.</text>
</comment>
<dbReference type="Pfam" id="PF05091">
    <property type="entry name" value="eIF-3_zeta"/>
    <property type="match status" value="1"/>
</dbReference>
<organism evidence="5 6">
    <name type="scientific">Reticulomyxa filosa</name>
    <dbReference type="NCBI Taxonomy" id="46433"/>
    <lineage>
        <taxon>Eukaryota</taxon>
        <taxon>Sar</taxon>
        <taxon>Rhizaria</taxon>
        <taxon>Retaria</taxon>
        <taxon>Foraminifera</taxon>
        <taxon>Monothalamids</taxon>
        <taxon>Reticulomyxidae</taxon>
        <taxon>Reticulomyxa</taxon>
    </lineage>
</organism>
<protein>
    <recommendedName>
        <fullName evidence="7">Decapping nuclease</fullName>
    </recommendedName>
</protein>
<dbReference type="Proteomes" id="UP000023152">
    <property type="component" value="Unassembled WGS sequence"/>
</dbReference>
<keyword evidence="3" id="KW-0694">RNA-binding</keyword>
<evidence type="ECO:0000256" key="3">
    <source>
        <dbReference type="ARBA" id="ARBA00022884"/>
    </source>
</evidence>
<evidence type="ECO:0000313" key="5">
    <source>
        <dbReference type="EMBL" id="ETO30254.1"/>
    </source>
</evidence>